<evidence type="ECO:0008006" key="3">
    <source>
        <dbReference type="Google" id="ProtNLM"/>
    </source>
</evidence>
<dbReference type="EMBL" id="DLUI01000127">
    <property type="protein sequence ID" value="DAB37862.1"/>
    <property type="molecule type" value="Genomic_DNA"/>
</dbReference>
<reference evidence="1 2" key="1">
    <citation type="journal article" date="2017" name="Front. Microbiol.">
        <title>Comparative Genomic Analysis of the Class Epsilonproteobacteria and Proposed Reclassification to Epsilonbacteraeota (phyl. nov.).</title>
        <authorList>
            <person name="Waite D.W."/>
            <person name="Vanwonterghem I."/>
            <person name="Rinke C."/>
            <person name="Parks D.H."/>
            <person name="Zhang Y."/>
            <person name="Takai K."/>
            <person name="Sievert S.M."/>
            <person name="Simon J."/>
            <person name="Campbell B.J."/>
            <person name="Hanson T.E."/>
            <person name="Woyke T."/>
            <person name="Klotz M.G."/>
            <person name="Hugenholtz P."/>
        </authorList>
    </citation>
    <scope>NUCLEOTIDE SEQUENCE [LARGE SCALE GENOMIC DNA]</scope>
    <source>
        <strain evidence="1">UBA12443</strain>
    </source>
</reference>
<evidence type="ECO:0000313" key="1">
    <source>
        <dbReference type="EMBL" id="DAB37862.1"/>
    </source>
</evidence>
<dbReference type="AlphaFoldDB" id="A0A2D3W955"/>
<dbReference type="Gene3D" id="1.10.1220.10">
    <property type="entry name" value="Met repressor-like"/>
    <property type="match status" value="1"/>
</dbReference>
<dbReference type="InterPro" id="IPR013321">
    <property type="entry name" value="Arc_rbn_hlx_hlx"/>
</dbReference>
<sequence>MSKYVNVTKMSITLDNSVADELNAMAKELNEKKSHLIENALMLYFDMLDEKLSDKRLREVAEGSVTPISAEEVWKELGL</sequence>
<evidence type="ECO:0000313" key="2">
    <source>
        <dbReference type="Proteomes" id="UP000228859"/>
    </source>
</evidence>
<organism evidence="1 2">
    <name type="scientific">Sulfuricurvum kujiense</name>
    <dbReference type="NCBI Taxonomy" id="148813"/>
    <lineage>
        <taxon>Bacteria</taxon>
        <taxon>Pseudomonadati</taxon>
        <taxon>Campylobacterota</taxon>
        <taxon>Epsilonproteobacteria</taxon>
        <taxon>Campylobacterales</taxon>
        <taxon>Sulfurimonadaceae</taxon>
        <taxon>Sulfuricurvum</taxon>
    </lineage>
</organism>
<dbReference type="Proteomes" id="UP000228859">
    <property type="component" value="Unassembled WGS sequence"/>
</dbReference>
<name>A0A2D3W955_9BACT</name>
<dbReference type="GO" id="GO:0006355">
    <property type="term" value="P:regulation of DNA-templated transcription"/>
    <property type="evidence" value="ECO:0007669"/>
    <property type="project" value="InterPro"/>
</dbReference>
<gene>
    <name evidence="1" type="ORF">CFH83_08970</name>
</gene>
<dbReference type="RefSeq" id="WP_294893323.1">
    <property type="nucleotide sequence ID" value="NZ_DLUI01000127.1"/>
</dbReference>
<accession>A0A2D3W955</accession>
<comment type="caution">
    <text evidence="1">The sequence shown here is derived from an EMBL/GenBank/DDBJ whole genome shotgun (WGS) entry which is preliminary data.</text>
</comment>
<proteinExistence type="predicted"/>
<protein>
    <recommendedName>
        <fullName evidence="3">CopG family transcriptional regulator</fullName>
    </recommendedName>
</protein>